<reference evidence="2" key="1">
    <citation type="submission" date="2016-10" db="EMBL/GenBank/DDBJ databases">
        <authorList>
            <person name="Varghese N."/>
            <person name="Submissions S."/>
        </authorList>
    </citation>
    <scope>NUCLEOTIDE SEQUENCE [LARGE SCALE GENOMIC DNA]</scope>
    <source>
        <strain evidence="2">DSM 44654</strain>
    </source>
</reference>
<protein>
    <submittedName>
        <fullName evidence="1">Uncharacterized protein</fullName>
    </submittedName>
</protein>
<dbReference type="STRING" id="218821.SAMN05421837_102271"/>
<keyword evidence="2" id="KW-1185">Reference proteome</keyword>
<sequence length="50" mass="5527">MTTVDAVAARVREYALKAVVATSKARVRVAVVYAAVRAAPSRRFRPRDPR</sequence>
<dbReference type="Proteomes" id="UP000198878">
    <property type="component" value="Unassembled WGS sequence"/>
</dbReference>
<accession>A0A1H5QCK8</accession>
<dbReference type="AlphaFoldDB" id="A0A1H5QCK8"/>
<dbReference type="EMBL" id="FNUJ01000002">
    <property type="protein sequence ID" value="SEF23584.1"/>
    <property type="molecule type" value="Genomic_DNA"/>
</dbReference>
<evidence type="ECO:0000313" key="2">
    <source>
        <dbReference type="Proteomes" id="UP000198878"/>
    </source>
</evidence>
<name>A0A1H5QCK8_9PSEU</name>
<proteinExistence type="predicted"/>
<gene>
    <name evidence="1" type="ORF">SAMN05421837_102271</name>
</gene>
<evidence type="ECO:0000313" key="1">
    <source>
        <dbReference type="EMBL" id="SEF23584.1"/>
    </source>
</evidence>
<organism evidence="1 2">
    <name type="scientific">Amycolatopsis pretoriensis</name>
    <dbReference type="NCBI Taxonomy" id="218821"/>
    <lineage>
        <taxon>Bacteria</taxon>
        <taxon>Bacillati</taxon>
        <taxon>Actinomycetota</taxon>
        <taxon>Actinomycetes</taxon>
        <taxon>Pseudonocardiales</taxon>
        <taxon>Pseudonocardiaceae</taxon>
        <taxon>Amycolatopsis</taxon>
    </lineage>
</organism>